<name>B4IEN0_DROSE</name>
<accession>B4IEN0</accession>
<evidence type="ECO:0000313" key="2">
    <source>
        <dbReference type="Proteomes" id="UP000001292"/>
    </source>
</evidence>
<organism evidence="2">
    <name type="scientific">Drosophila sechellia</name>
    <name type="common">Fruit fly</name>
    <dbReference type="NCBI Taxonomy" id="7238"/>
    <lineage>
        <taxon>Eukaryota</taxon>
        <taxon>Metazoa</taxon>
        <taxon>Ecdysozoa</taxon>
        <taxon>Arthropoda</taxon>
        <taxon>Hexapoda</taxon>
        <taxon>Insecta</taxon>
        <taxon>Pterygota</taxon>
        <taxon>Neoptera</taxon>
        <taxon>Endopterygota</taxon>
        <taxon>Diptera</taxon>
        <taxon>Brachycera</taxon>
        <taxon>Muscomorpha</taxon>
        <taxon>Ephydroidea</taxon>
        <taxon>Drosophilidae</taxon>
        <taxon>Drosophila</taxon>
        <taxon>Sophophora</taxon>
    </lineage>
</organism>
<evidence type="ECO:0000313" key="1">
    <source>
        <dbReference type="EMBL" id="EDW46057.1"/>
    </source>
</evidence>
<gene>
    <name evidence="1" type="primary">Dsec\GM25455</name>
    <name evidence="1" type="ORF">Dsec_GM25455</name>
</gene>
<dbReference type="HOGENOM" id="CLU_2998660_0_0_1"/>
<dbReference type="EMBL" id="CH480831">
    <property type="protein sequence ID" value="EDW46057.1"/>
    <property type="molecule type" value="Genomic_DNA"/>
</dbReference>
<dbReference type="AlphaFoldDB" id="B4IEN0"/>
<sequence length="57" mass="6045">MRTGVERNGVVYGKVRQSKDEPGIASGPVECSSNITPTVWDLESLDASADAAVVHIM</sequence>
<proteinExistence type="predicted"/>
<protein>
    <submittedName>
        <fullName evidence="1">GM25455</fullName>
    </submittedName>
</protein>
<reference evidence="1 2" key="1">
    <citation type="journal article" date="2007" name="Nature">
        <title>Evolution of genes and genomes on the Drosophila phylogeny.</title>
        <authorList>
            <consortium name="Drosophila 12 Genomes Consortium"/>
            <person name="Clark A.G."/>
            <person name="Eisen M.B."/>
            <person name="Smith D.R."/>
            <person name="Bergman C.M."/>
            <person name="Oliver B."/>
            <person name="Markow T.A."/>
            <person name="Kaufman T.C."/>
            <person name="Kellis M."/>
            <person name="Gelbart W."/>
            <person name="Iyer V.N."/>
            <person name="Pollard D.A."/>
            <person name="Sackton T.B."/>
            <person name="Larracuente A.M."/>
            <person name="Singh N.D."/>
            <person name="Abad J.P."/>
            <person name="Abt D.N."/>
            <person name="Adryan B."/>
            <person name="Aguade M."/>
            <person name="Akashi H."/>
            <person name="Anderson W.W."/>
            <person name="Aquadro C.F."/>
            <person name="Ardell D.H."/>
            <person name="Arguello R."/>
            <person name="Artieri C.G."/>
            <person name="Barbash D.A."/>
            <person name="Barker D."/>
            <person name="Barsanti P."/>
            <person name="Batterham P."/>
            <person name="Batzoglou S."/>
            <person name="Begun D."/>
            <person name="Bhutkar A."/>
            <person name="Blanco E."/>
            <person name="Bosak S.A."/>
            <person name="Bradley R.K."/>
            <person name="Brand A.D."/>
            <person name="Brent M.R."/>
            <person name="Brooks A.N."/>
            <person name="Brown R.H."/>
            <person name="Butlin R.K."/>
            <person name="Caggese C."/>
            <person name="Calvi B.R."/>
            <person name="Bernardo de Carvalho A."/>
            <person name="Caspi A."/>
            <person name="Castrezana S."/>
            <person name="Celniker S.E."/>
            <person name="Chang J.L."/>
            <person name="Chapple C."/>
            <person name="Chatterji S."/>
            <person name="Chinwalla A."/>
            <person name="Civetta A."/>
            <person name="Clifton S.W."/>
            <person name="Comeron J.M."/>
            <person name="Costello J.C."/>
            <person name="Coyne J.A."/>
            <person name="Daub J."/>
            <person name="David R.G."/>
            <person name="Delcher A.L."/>
            <person name="Delehaunty K."/>
            <person name="Do C.B."/>
            <person name="Ebling H."/>
            <person name="Edwards K."/>
            <person name="Eickbush T."/>
            <person name="Evans J.D."/>
            <person name="Filipski A."/>
            <person name="Findeiss S."/>
            <person name="Freyhult E."/>
            <person name="Fulton L."/>
            <person name="Fulton R."/>
            <person name="Garcia A.C."/>
            <person name="Gardiner A."/>
            <person name="Garfield D.A."/>
            <person name="Garvin B.E."/>
            <person name="Gibson G."/>
            <person name="Gilbert D."/>
            <person name="Gnerre S."/>
            <person name="Godfrey J."/>
            <person name="Good R."/>
            <person name="Gotea V."/>
            <person name="Gravely B."/>
            <person name="Greenberg A.J."/>
            <person name="Griffiths-Jones S."/>
            <person name="Gross S."/>
            <person name="Guigo R."/>
            <person name="Gustafson E.A."/>
            <person name="Haerty W."/>
            <person name="Hahn M.W."/>
            <person name="Halligan D.L."/>
            <person name="Halpern A.L."/>
            <person name="Halter G.M."/>
            <person name="Han M.V."/>
            <person name="Heger A."/>
            <person name="Hillier L."/>
            <person name="Hinrichs A.S."/>
            <person name="Holmes I."/>
            <person name="Hoskins R.A."/>
            <person name="Hubisz M.J."/>
            <person name="Hultmark D."/>
            <person name="Huntley M.A."/>
            <person name="Jaffe D.B."/>
            <person name="Jagadeeshan S."/>
            <person name="Jeck W.R."/>
            <person name="Johnson J."/>
            <person name="Jones C.D."/>
            <person name="Jordan W.C."/>
            <person name="Karpen G.H."/>
            <person name="Kataoka E."/>
            <person name="Keightley P.D."/>
            <person name="Kheradpour P."/>
            <person name="Kirkness E.F."/>
            <person name="Koerich L.B."/>
            <person name="Kristiansen K."/>
            <person name="Kudrna D."/>
            <person name="Kulathinal R.J."/>
            <person name="Kumar S."/>
            <person name="Kwok R."/>
            <person name="Lander E."/>
            <person name="Langley C.H."/>
            <person name="Lapoint R."/>
            <person name="Lazzaro B.P."/>
            <person name="Lee S.J."/>
            <person name="Levesque L."/>
            <person name="Li R."/>
            <person name="Lin C.F."/>
            <person name="Lin M.F."/>
            <person name="Lindblad-Toh K."/>
            <person name="Llopart A."/>
            <person name="Long M."/>
            <person name="Low L."/>
            <person name="Lozovsky E."/>
            <person name="Lu J."/>
            <person name="Luo M."/>
            <person name="Machado C.A."/>
            <person name="Makalowski W."/>
            <person name="Marzo M."/>
            <person name="Matsuda M."/>
            <person name="Matzkin L."/>
            <person name="McAllister B."/>
            <person name="McBride C.S."/>
            <person name="McKernan B."/>
            <person name="McKernan K."/>
            <person name="Mendez-Lago M."/>
            <person name="Minx P."/>
            <person name="Mollenhauer M.U."/>
            <person name="Montooth K."/>
            <person name="Mount S.M."/>
            <person name="Mu X."/>
            <person name="Myers E."/>
            <person name="Negre B."/>
            <person name="Newfeld S."/>
            <person name="Nielsen R."/>
            <person name="Noor M.A."/>
            <person name="O'Grady P."/>
            <person name="Pachter L."/>
            <person name="Papaceit M."/>
            <person name="Parisi M.J."/>
            <person name="Parisi M."/>
            <person name="Parts L."/>
            <person name="Pedersen J.S."/>
            <person name="Pesole G."/>
            <person name="Phillippy A.M."/>
            <person name="Ponting C.P."/>
            <person name="Pop M."/>
            <person name="Porcelli D."/>
            <person name="Powell J.R."/>
            <person name="Prohaska S."/>
            <person name="Pruitt K."/>
            <person name="Puig M."/>
            <person name="Quesneville H."/>
            <person name="Ram K.R."/>
            <person name="Rand D."/>
            <person name="Rasmussen M.D."/>
            <person name="Reed L.K."/>
            <person name="Reenan R."/>
            <person name="Reily A."/>
            <person name="Remington K.A."/>
            <person name="Rieger T.T."/>
            <person name="Ritchie M.G."/>
            <person name="Robin C."/>
            <person name="Rogers Y.H."/>
            <person name="Rohde C."/>
            <person name="Rozas J."/>
            <person name="Rubenfield M.J."/>
            <person name="Ruiz A."/>
            <person name="Russo S."/>
            <person name="Salzberg S.L."/>
            <person name="Sanchez-Gracia A."/>
            <person name="Saranga D.J."/>
            <person name="Sato H."/>
            <person name="Schaeffer S.W."/>
            <person name="Schatz M.C."/>
            <person name="Schlenke T."/>
            <person name="Schwartz R."/>
            <person name="Segarra C."/>
            <person name="Singh R.S."/>
            <person name="Sirot L."/>
            <person name="Sirota M."/>
            <person name="Sisneros N.B."/>
            <person name="Smith C.D."/>
            <person name="Smith T.F."/>
            <person name="Spieth J."/>
            <person name="Stage D.E."/>
            <person name="Stark A."/>
            <person name="Stephan W."/>
            <person name="Strausberg R.L."/>
            <person name="Strempel S."/>
            <person name="Sturgill D."/>
            <person name="Sutton G."/>
            <person name="Sutton G.G."/>
            <person name="Tao W."/>
            <person name="Teichmann S."/>
            <person name="Tobari Y.N."/>
            <person name="Tomimura Y."/>
            <person name="Tsolas J.M."/>
            <person name="Valente V.L."/>
            <person name="Venter E."/>
            <person name="Venter J.C."/>
            <person name="Vicario S."/>
            <person name="Vieira F.G."/>
            <person name="Vilella A.J."/>
            <person name="Villasante A."/>
            <person name="Walenz B."/>
            <person name="Wang J."/>
            <person name="Wasserman M."/>
            <person name="Watts T."/>
            <person name="Wilson D."/>
            <person name="Wilson R.K."/>
            <person name="Wing R.A."/>
            <person name="Wolfner M.F."/>
            <person name="Wong A."/>
            <person name="Wong G.K."/>
            <person name="Wu C.I."/>
            <person name="Wu G."/>
            <person name="Yamamoto D."/>
            <person name="Yang H.P."/>
            <person name="Yang S.P."/>
            <person name="Yorke J.A."/>
            <person name="Yoshida K."/>
            <person name="Zdobnov E."/>
            <person name="Zhang P."/>
            <person name="Zhang Y."/>
            <person name="Zimin A.V."/>
            <person name="Baldwin J."/>
            <person name="Abdouelleil A."/>
            <person name="Abdulkadir J."/>
            <person name="Abebe A."/>
            <person name="Abera B."/>
            <person name="Abreu J."/>
            <person name="Acer S.C."/>
            <person name="Aftuck L."/>
            <person name="Alexander A."/>
            <person name="An P."/>
            <person name="Anderson E."/>
            <person name="Anderson S."/>
            <person name="Arachi H."/>
            <person name="Azer M."/>
            <person name="Bachantsang P."/>
            <person name="Barry A."/>
            <person name="Bayul T."/>
            <person name="Berlin A."/>
            <person name="Bessette D."/>
            <person name="Bloom T."/>
            <person name="Blye J."/>
            <person name="Boguslavskiy L."/>
            <person name="Bonnet C."/>
            <person name="Boukhgalter B."/>
            <person name="Bourzgui I."/>
            <person name="Brown A."/>
            <person name="Cahill P."/>
            <person name="Channer S."/>
            <person name="Cheshatsang Y."/>
            <person name="Chuda L."/>
            <person name="Citroen M."/>
            <person name="Collymore A."/>
            <person name="Cooke P."/>
            <person name="Costello M."/>
            <person name="D'Aco K."/>
            <person name="Daza R."/>
            <person name="De Haan G."/>
            <person name="DeGray S."/>
            <person name="DeMaso C."/>
            <person name="Dhargay N."/>
            <person name="Dooley K."/>
            <person name="Dooley E."/>
            <person name="Doricent M."/>
            <person name="Dorje P."/>
            <person name="Dorjee K."/>
            <person name="Dupes A."/>
            <person name="Elong R."/>
            <person name="Falk J."/>
            <person name="Farina A."/>
            <person name="Faro S."/>
            <person name="Ferguson D."/>
            <person name="Fisher S."/>
            <person name="Foley C.D."/>
            <person name="Franke A."/>
            <person name="Friedrich D."/>
            <person name="Gadbois L."/>
            <person name="Gearin G."/>
            <person name="Gearin C.R."/>
            <person name="Giannoukos G."/>
            <person name="Goode T."/>
            <person name="Graham J."/>
            <person name="Grandbois E."/>
            <person name="Grewal S."/>
            <person name="Gyaltsen K."/>
            <person name="Hafez N."/>
            <person name="Hagos B."/>
            <person name="Hall J."/>
            <person name="Henson C."/>
            <person name="Hollinger A."/>
            <person name="Honan T."/>
            <person name="Huard M.D."/>
            <person name="Hughes L."/>
            <person name="Hurhula B."/>
            <person name="Husby M.E."/>
            <person name="Kamat A."/>
            <person name="Kanga B."/>
            <person name="Kashin S."/>
            <person name="Khazanovich D."/>
            <person name="Kisner P."/>
            <person name="Lance K."/>
            <person name="Lara M."/>
            <person name="Lee W."/>
            <person name="Lennon N."/>
            <person name="Letendre F."/>
            <person name="LeVine R."/>
            <person name="Lipovsky A."/>
            <person name="Liu X."/>
            <person name="Liu J."/>
            <person name="Liu S."/>
            <person name="Lokyitsang T."/>
            <person name="Lokyitsang Y."/>
            <person name="Lubonja R."/>
            <person name="Lui A."/>
            <person name="MacDonald P."/>
            <person name="Magnisalis V."/>
            <person name="Maru K."/>
            <person name="Matthews C."/>
            <person name="McCusker W."/>
            <person name="McDonough S."/>
            <person name="Mehta T."/>
            <person name="Meldrim J."/>
            <person name="Meneus L."/>
            <person name="Mihai O."/>
            <person name="Mihalev A."/>
            <person name="Mihova T."/>
            <person name="Mittelman R."/>
            <person name="Mlenga V."/>
            <person name="Montmayeur A."/>
            <person name="Mulrain L."/>
            <person name="Navidi A."/>
            <person name="Naylor J."/>
            <person name="Negash T."/>
            <person name="Nguyen T."/>
            <person name="Nguyen N."/>
            <person name="Nicol R."/>
            <person name="Norbu C."/>
            <person name="Norbu N."/>
            <person name="Novod N."/>
            <person name="O'Neill B."/>
            <person name="Osman S."/>
            <person name="Markiewicz E."/>
            <person name="Oyono O.L."/>
            <person name="Patti C."/>
            <person name="Phunkhang P."/>
            <person name="Pierre F."/>
            <person name="Priest M."/>
            <person name="Raghuraman S."/>
            <person name="Rege F."/>
            <person name="Reyes R."/>
            <person name="Rise C."/>
            <person name="Rogov P."/>
            <person name="Ross K."/>
            <person name="Ryan E."/>
            <person name="Settipalli S."/>
            <person name="Shea T."/>
            <person name="Sherpa N."/>
            <person name="Shi L."/>
            <person name="Shih D."/>
            <person name="Sparrow T."/>
            <person name="Spaulding J."/>
            <person name="Stalker J."/>
            <person name="Stange-Thomann N."/>
            <person name="Stavropoulos S."/>
            <person name="Stone C."/>
            <person name="Strader C."/>
            <person name="Tesfaye S."/>
            <person name="Thomson T."/>
            <person name="Thoulutsang Y."/>
            <person name="Thoulutsang D."/>
            <person name="Topham K."/>
            <person name="Topping I."/>
            <person name="Tsamla T."/>
            <person name="Vassiliev H."/>
            <person name="Vo A."/>
            <person name="Wangchuk T."/>
            <person name="Wangdi T."/>
            <person name="Weiand M."/>
            <person name="Wilkinson J."/>
            <person name="Wilson A."/>
            <person name="Yadav S."/>
            <person name="Young G."/>
            <person name="Yu Q."/>
            <person name="Zembek L."/>
            <person name="Zhong D."/>
            <person name="Zimmer A."/>
            <person name="Zwirko Z."/>
            <person name="Jaffe D.B."/>
            <person name="Alvarez P."/>
            <person name="Brockman W."/>
            <person name="Butler J."/>
            <person name="Chin C."/>
            <person name="Gnerre S."/>
            <person name="Grabherr M."/>
            <person name="Kleber M."/>
            <person name="Mauceli E."/>
            <person name="MacCallum I."/>
        </authorList>
    </citation>
    <scope>NUCLEOTIDE SEQUENCE [LARGE SCALE GENOMIC DNA]</scope>
    <source>
        <strain evidence="2">Rob3c / Tucson 14021-0248.25</strain>
    </source>
</reference>
<dbReference type="Proteomes" id="UP000001292">
    <property type="component" value="Unassembled WGS sequence"/>
</dbReference>
<keyword evidence="2" id="KW-1185">Reference proteome</keyword>